<reference evidence="2" key="1">
    <citation type="submission" date="2017-06" db="EMBL/GenBank/DDBJ databases">
        <authorList>
            <person name="Varghese N."/>
            <person name="Submissions S."/>
        </authorList>
    </citation>
    <scope>NUCLEOTIDE SEQUENCE [LARGE SCALE GENOMIC DNA]</scope>
    <source>
        <strain evidence="2">DSM 11116</strain>
    </source>
</reference>
<evidence type="ECO:0000313" key="2">
    <source>
        <dbReference type="Proteomes" id="UP000198131"/>
    </source>
</evidence>
<organism evidence="1 2">
    <name type="scientific">Hymenobacter gelipurpurascens</name>
    <dbReference type="NCBI Taxonomy" id="89968"/>
    <lineage>
        <taxon>Bacteria</taxon>
        <taxon>Pseudomonadati</taxon>
        <taxon>Bacteroidota</taxon>
        <taxon>Cytophagia</taxon>
        <taxon>Cytophagales</taxon>
        <taxon>Hymenobacteraceae</taxon>
        <taxon>Hymenobacter</taxon>
    </lineage>
</organism>
<protein>
    <submittedName>
        <fullName evidence="1">Uncharacterized protein</fullName>
    </submittedName>
</protein>
<dbReference type="AlphaFoldDB" id="A0A212TD10"/>
<name>A0A212TD10_9BACT</name>
<dbReference type="Proteomes" id="UP000198131">
    <property type="component" value="Unassembled WGS sequence"/>
</dbReference>
<keyword evidence="2" id="KW-1185">Reference proteome</keyword>
<proteinExistence type="predicted"/>
<sequence>MLVAEVAYSRRPFVMSATSMRPQPKLLLVLPMWRQPGSAQGQPEALVHKNALLLGSRAFTEKLTFRVFPEVGEVS</sequence>
<gene>
    <name evidence="1" type="ORF">SAMN06265337_0932</name>
</gene>
<accession>A0A212TD10</accession>
<dbReference type="EMBL" id="FYEW01000001">
    <property type="protein sequence ID" value="SNC63701.1"/>
    <property type="molecule type" value="Genomic_DNA"/>
</dbReference>
<evidence type="ECO:0000313" key="1">
    <source>
        <dbReference type="EMBL" id="SNC63701.1"/>
    </source>
</evidence>